<feature type="signal peptide" evidence="1">
    <location>
        <begin position="1"/>
        <end position="19"/>
    </location>
</feature>
<evidence type="ECO:0000313" key="2">
    <source>
        <dbReference type="EMBL" id="CAA9474732.1"/>
    </source>
</evidence>
<dbReference type="EMBL" id="CADCVQ010000017">
    <property type="protein sequence ID" value="CAA9474732.1"/>
    <property type="molecule type" value="Genomic_DNA"/>
</dbReference>
<dbReference type="AlphaFoldDB" id="A0A6J4RQ81"/>
<dbReference type="InterPro" id="IPR009003">
    <property type="entry name" value="Peptidase_S1_PA"/>
</dbReference>
<name>A0A6J4RQ81_9ACTN</name>
<dbReference type="InterPro" id="IPR043504">
    <property type="entry name" value="Peptidase_S1_PA_chymotrypsin"/>
</dbReference>
<gene>
    <name evidence="2" type="ORF">AVDCRST_MAG67-452</name>
</gene>
<accession>A0A6J4RQ81</accession>
<feature type="chain" id="PRO_5026677660" description="Peptidase S1 domain-containing protein" evidence="1">
    <location>
        <begin position="20"/>
        <end position="457"/>
    </location>
</feature>
<proteinExistence type="predicted"/>
<reference evidence="2" key="1">
    <citation type="submission" date="2020-02" db="EMBL/GenBank/DDBJ databases">
        <authorList>
            <person name="Meier V. D."/>
        </authorList>
    </citation>
    <scope>NUCLEOTIDE SEQUENCE</scope>
    <source>
        <strain evidence="2">AVDCRST_MAG67</strain>
    </source>
</reference>
<organism evidence="2">
    <name type="scientific">uncultured Solirubrobacteraceae bacterium</name>
    <dbReference type="NCBI Taxonomy" id="1162706"/>
    <lineage>
        <taxon>Bacteria</taxon>
        <taxon>Bacillati</taxon>
        <taxon>Actinomycetota</taxon>
        <taxon>Thermoleophilia</taxon>
        <taxon>Solirubrobacterales</taxon>
        <taxon>Solirubrobacteraceae</taxon>
        <taxon>environmental samples</taxon>
    </lineage>
</organism>
<keyword evidence="1" id="KW-0732">Signal</keyword>
<dbReference type="SUPFAM" id="SSF50494">
    <property type="entry name" value="Trypsin-like serine proteases"/>
    <property type="match status" value="1"/>
</dbReference>
<sequence length="457" mass="49855">MAAAVALLVVAAVPGAAQAQDELVVRAPGLPLGISVDLTVGREEGVEVAPPAPGSLTPKSIPQTGAQPTFDDQLAQLAAAIPSFGGLFVDEKADTLFVYLTRSNARTLALVARRLRALFDIPERRTKMLKARYDWGQLKTWSDRMTTGVWSLAGVTMTDIDDRSNRLVVGVEDLRLRGALHRRLDRLSIPRDAVRIVRRPPAPEDSSLQHRHRALMSGFQISKSGGGRCTLGFIAWNPRHQKWGIVTNTHCTDTRGSLEGTRFFQHARSNTPFEGRPGTDSNEIAREVDDPAYFTGGDCPVNRRCRYSDSAFAAITSSPNPRPQFFLGYFAEADFDSPNWRGGMVEIGHEEHYPVVGRLVIKVGKTTGVTLGEVTNTCLTVNSYTNDGDTGTTMICQARADYRSDSGDSGGPVFSLSQDNGWQLAGLHWRGGGTFSPIGQVQRSGELGWLYFCTSRC</sequence>
<dbReference type="Gene3D" id="2.40.10.10">
    <property type="entry name" value="Trypsin-like serine proteases"/>
    <property type="match status" value="2"/>
</dbReference>
<evidence type="ECO:0008006" key="3">
    <source>
        <dbReference type="Google" id="ProtNLM"/>
    </source>
</evidence>
<protein>
    <recommendedName>
        <fullName evidence="3">Peptidase S1 domain-containing protein</fullName>
    </recommendedName>
</protein>
<evidence type="ECO:0000256" key="1">
    <source>
        <dbReference type="SAM" id="SignalP"/>
    </source>
</evidence>